<dbReference type="SUPFAM" id="SSF160975">
    <property type="entry name" value="AF1531-like"/>
    <property type="match status" value="1"/>
</dbReference>
<dbReference type="InterPro" id="IPR004365">
    <property type="entry name" value="NA-bd_OB_tRNA"/>
</dbReference>
<dbReference type="Pfam" id="PF14579">
    <property type="entry name" value="HHH_6"/>
    <property type="match status" value="1"/>
</dbReference>
<comment type="function">
    <text evidence="9">DNA polymerase III is a complex, multichain enzyme responsible for most of the replicative synthesis in bacteria. This DNA polymerase also exhibits 3' to 5' exonuclease activity. The alpha chain is the DNA polymerase.</text>
</comment>
<dbReference type="Pfam" id="PF07733">
    <property type="entry name" value="DNA_pol3_alpha"/>
    <property type="match status" value="1"/>
</dbReference>
<dbReference type="InterPro" id="IPR003141">
    <property type="entry name" value="Pol/His_phosphatase_N"/>
</dbReference>
<dbReference type="Pfam" id="PF17657">
    <property type="entry name" value="DNA_pol3_finger"/>
    <property type="match status" value="1"/>
</dbReference>
<dbReference type="Pfam" id="PF01336">
    <property type="entry name" value="tRNA_anti-codon"/>
    <property type="match status" value="1"/>
</dbReference>
<dbReference type="InterPro" id="IPR004805">
    <property type="entry name" value="DnaE2/DnaE/PolC"/>
</dbReference>
<evidence type="ECO:0000256" key="9">
    <source>
        <dbReference type="ARBA" id="ARBA00025611"/>
    </source>
</evidence>
<evidence type="ECO:0000256" key="7">
    <source>
        <dbReference type="ARBA" id="ARBA00022705"/>
    </source>
</evidence>
<comment type="catalytic activity">
    <reaction evidence="10">
        <text>DNA(n) + a 2'-deoxyribonucleoside 5'-triphosphate = DNA(n+1) + diphosphate</text>
        <dbReference type="Rhea" id="RHEA:22508"/>
        <dbReference type="Rhea" id="RHEA-COMP:17339"/>
        <dbReference type="Rhea" id="RHEA-COMP:17340"/>
        <dbReference type="ChEBI" id="CHEBI:33019"/>
        <dbReference type="ChEBI" id="CHEBI:61560"/>
        <dbReference type="ChEBI" id="CHEBI:173112"/>
        <dbReference type="EC" id="2.7.7.7"/>
    </reaction>
</comment>
<organism evidence="12">
    <name type="scientific">Ornithinibacillus sp. 4-3</name>
    <dbReference type="NCBI Taxonomy" id="3231488"/>
    <lineage>
        <taxon>Bacteria</taxon>
        <taxon>Bacillati</taxon>
        <taxon>Bacillota</taxon>
        <taxon>Bacilli</taxon>
        <taxon>Bacillales</taxon>
        <taxon>Bacillaceae</taxon>
        <taxon>Ornithinibacillus</taxon>
    </lineage>
</organism>
<evidence type="ECO:0000256" key="4">
    <source>
        <dbReference type="ARBA" id="ARBA00019114"/>
    </source>
</evidence>
<keyword evidence="8" id="KW-0239">DNA-directed DNA polymerase</keyword>
<dbReference type="RefSeq" id="WP_368652329.1">
    <property type="nucleotide sequence ID" value="NZ_CP162599.1"/>
</dbReference>
<dbReference type="PANTHER" id="PTHR32294:SF0">
    <property type="entry name" value="DNA POLYMERASE III SUBUNIT ALPHA"/>
    <property type="match status" value="1"/>
</dbReference>
<dbReference type="GO" id="GO:0005737">
    <property type="term" value="C:cytoplasm"/>
    <property type="evidence" value="ECO:0007669"/>
    <property type="project" value="UniProtKB-SubCell"/>
</dbReference>
<comment type="subcellular location">
    <subcellularLocation>
        <location evidence="1">Cytoplasm</location>
    </subcellularLocation>
</comment>
<proteinExistence type="inferred from homology"/>
<gene>
    <name evidence="12" type="primary">dnaE</name>
    <name evidence="12" type="ORF">AB4Y30_11255</name>
</gene>
<dbReference type="SUPFAM" id="SSF89550">
    <property type="entry name" value="PHP domain-like"/>
    <property type="match status" value="1"/>
</dbReference>
<accession>A0AB39HP71</accession>
<dbReference type="SMART" id="SM00481">
    <property type="entry name" value="POLIIIAc"/>
    <property type="match status" value="1"/>
</dbReference>
<sequence length="1117" mass="128474">MGFTHLQVRTGYSFYKSTVLIDKLIKRASELNFTALALTDEHVMYGVIPFYKKCLEYGIKPVIGLTVHIVDKNHEKKEQCVLLAKNNKGYKQLLALSTKINIEKRIGISFEELESLSDDIICMLSLNQSSSLANHFLNNAFEQAENYIASWKYIFKDDFYLGVQHHGLAIEQRLLEQVQVLLTQVDCPIIATQDVCYVSENDYAAYDCLRAIDEDIKWFGDHISVTVRNRHLSSEEEMIKRFGENQKHFIERTEEIVAKCQVSLDLHHSLLPSYPVPEQSTAQQYLETICWDNVGQRYTTVTDEIKERLVYELQVIQEMSFSDYFLIVWDFVSYAKQQQIMVGPGRGSAAGSLVAYVLGITDIDPLEYGLLFERFLNPERKTMPDIDIDFLDHRRDEVIDYVREKYGEQHVAQIITFGTFAARSVLRELFKTMEVDERDAKYILKRFSSHHSDSIRKVVNDNVELREYIKQSPKLKLLFNIALKLEGLPRHSSTHAAGVIISDEPLVHHVPLTIGSQETYITQYPMNDLADIGLLKIDFLGLRNLTTMERIVDSIKRHTGKEFHLNEIPSDDAKTFALLQAGLTNGIFQLESKGMKNVLKELKPTTFSDIVAVSALYRPGPIENIPTYINRKHDKEKVAYLHPALSPILEDTYGVLVYQEQIMQIVHKIAGYTLGEADVFRRAVSKKQAQVIEEQQSKFIKGCLDNGYDEQIAIELFHWIVKFSNYGFNKSHAVAYSKISYQLAYLKAHYPAFFYTELLNSVTNQHDKIAEYLKEAKELQIDVAPPSINKSFGFYKSEGNKIRMGLQAIKGIGFQTVKEIIEQRKQGSYKNLFDFCLRVSLKIVQRQLIEALILTGAFDELHPNRASLLESLDQAMEQGELFGGLSLTSNLFTDKVGYTDTYNEVEDFTSMKKLQFEKELLGFYVSDHPMTEFRKKLQLNGFVTLQQASGMIGKKKNHTAVLIQAVKEIRTKRGDPMAFIKISDETMEMEAVVFPELYRLKKPFFKEENIVLIVGSVEERNHALQWVFQDITPFHPENLPIQERLFIKFQEQDNQKGLIKLKEIANKYPGKTPIFVFDAIQKRTFQMASQYHIHASQACLEELRQQFGRSNVVLEQL</sequence>
<dbReference type="EC" id="2.7.7.7" evidence="3"/>
<dbReference type="InterPro" id="IPR041931">
    <property type="entry name" value="DNA_pol3_alpha_thumb_dom"/>
</dbReference>
<evidence type="ECO:0000256" key="6">
    <source>
        <dbReference type="ARBA" id="ARBA00022695"/>
    </source>
</evidence>
<evidence type="ECO:0000313" key="12">
    <source>
        <dbReference type="EMBL" id="XDK31603.1"/>
    </source>
</evidence>
<evidence type="ECO:0000259" key="11">
    <source>
        <dbReference type="SMART" id="SM00481"/>
    </source>
</evidence>
<keyword evidence="5 12" id="KW-0808">Transferase</keyword>
<dbReference type="GO" id="GO:0003887">
    <property type="term" value="F:DNA-directed DNA polymerase activity"/>
    <property type="evidence" value="ECO:0007669"/>
    <property type="project" value="UniProtKB-KW"/>
</dbReference>
<dbReference type="NCBIfam" id="NF004226">
    <property type="entry name" value="PRK05673.1"/>
    <property type="match status" value="1"/>
</dbReference>
<dbReference type="CDD" id="cd04485">
    <property type="entry name" value="DnaE_OBF"/>
    <property type="match status" value="1"/>
</dbReference>
<dbReference type="GO" id="GO:0008408">
    <property type="term" value="F:3'-5' exonuclease activity"/>
    <property type="evidence" value="ECO:0007669"/>
    <property type="project" value="InterPro"/>
</dbReference>
<dbReference type="AlphaFoldDB" id="A0AB39HP71"/>
<dbReference type="EMBL" id="CP162599">
    <property type="protein sequence ID" value="XDK31603.1"/>
    <property type="molecule type" value="Genomic_DNA"/>
</dbReference>
<comment type="similarity">
    <text evidence="2">Belongs to the DNA polymerase type-C family. DnaE subfamily.</text>
</comment>
<dbReference type="GO" id="GO:0006260">
    <property type="term" value="P:DNA replication"/>
    <property type="evidence" value="ECO:0007669"/>
    <property type="project" value="UniProtKB-KW"/>
</dbReference>
<dbReference type="GO" id="GO:0003676">
    <property type="term" value="F:nucleic acid binding"/>
    <property type="evidence" value="ECO:0007669"/>
    <property type="project" value="InterPro"/>
</dbReference>
<dbReference type="Gene3D" id="1.10.150.870">
    <property type="match status" value="1"/>
</dbReference>
<dbReference type="InterPro" id="IPR029460">
    <property type="entry name" value="DNAPol_HHH"/>
</dbReference>
<evidence type="ECO:0000256" key="5">
    <source>
        <dbReference type="ARBA" id="ARBA00022679"/>
    </source>
</evidence>
<dbReference type="Gene3D" id="3.20.20.140">
    <property type="entry name" value="Metal-dependent hydrolases"/>
    <property type="match status" value="1"/>
</dbReference>
<keyword evidence="6 12" id="KW-0548">Nucleotidyltransferase</keyword>
<keyword evidence="7" id="KW-0235">DNA replication</keyword>
<dbReference type="InterPro" id="IPR016195">
    <property type="entry name" value="Pol/histidinol_Pase-like"/>
</dbReference>
<protein>
    <recommendedName>
        <fullName evidence="4">DNA polymerase III subunit alpha</fullName>
        <ecNumber evidence="3">2.7.7.7</ecNumber>
    </recommendedName>
</protein>
<evidence type="ECO:0000256" key="8">
    <source>
        <dbReference type="ARBA" id="ARBA00022932"/>
    </source>
</evidence>
<dbReference type="InterPro" id="IPR040982">
    <property type="entry name" value="DNA_pol3_finger"/>
</dbReference>
<evidence type="ECO:0000256" key="1">
    <source>
        <dbReference type="ARBA" id="ARBA00004496"/>
    </source>
</evidence>
<name>A0AB39HP71_9BACI</name>
<feature type="domain" description="Polymerase/histidinol phosphatase N-terminal" evidence="11">
    <location>
        <begin position="4"/>
        <end position="71"/>
    </location>
</feature>
<dbReference type="InterPro" id="IPR011708">
    <property type="entry name" value="DNA_pol3_alpha_NTPase_dom"/>
</dbReference>
<reference evidence="12" key="1">
    <citation type="submission" date="2024-07" db="EMBL/GenBank/DDBJ databases">
        <title>Halotolerant mesophilic bacterium Ornithinibacillus sp. 4-3, sp. nov., isolated from soil.</title>
        <authorList>
            <person name="Sidarenka A.V."/>
            <person name="Guliayeva D.E."/>
            <person name="Leanovich S.I."/>
            <person name="Hileuskaya K.S."/>
            <person name="Akhremchuk A.E."/>
            <person name="Sikolenko M.A."/>
            <person name="Valentovich L.N."/>
        </authorList>
    </citation>
    <scope>NUCLEOTIDE SEQUENCE</scope>
    <source>
        <strain evidence="12">4-3</strain>
    </source>
</reference>
<dbReference type="Gene3D" id="1.10.10.1600">
    <property type="entry name" value="Bacterial DNA polymerase III alpha subunit, thumb domain"/>
    <property type="match status" value="1"/>
</dbReference>
<dbReference type="InterPro" id="IPR004013">
    <property type="entry name" value="PHP_dom"/>
</dbReference>
<evidence type="ECO:0000256" key="3">
    <source>
        <dbReference type="ARBA" id="ARBA00012417"/>
    </source>
</evidence>
<dbReference type="Pfam" id="PF02811">
    <property type="entry name" value="PHP"/>
    <property type="match status" value="1"/>
</dbReference>
<evidence type="ECO:0000256" key="2">
    <source>
        <dbReference type="ARBA" id="ARBA00009496"/>
    </source>
</evidence>
<evidence type="ECO:0000256" key="10">
    <source>
        <dbReference type="ARBA" id="ARBA00049244"/>
    </source>
</evidence>
<dbReference type="NCBIfam" id="TIGR00594">
    <property type="entry name" value="polc"/>
    <property type="match status" value="1"/>
</dbReference>
<dbReference type="PANTHER" id="PTHR32294">
    <property type="entry name" value="DNA POLYMERASE III SUBUNIT ALPHA"/>
    <property type="match status" value="1"/>
</dbReference>